<sequence length="409" mass="44716">MKNRNILVSGAGIAGPALAYWLHRNGFHPTVVERAPGLRTGGQAVDLRGTAREVAERMGIMPRLRQTHTGARGMAFVDRTGNRVATMSTEVFGDSGGPIAELEILRTDLSRILHDLTRDNVEYVFDDSVSAVAQDDDGVQVTFERGGSRRFDLLVGADGLHSTVRRLVFGPEQSFVRHLGCYVSIFSTTVPVDRDGWELVYTVPASGGRPGRSAGVYPVPSRDSAVALFFWGSPPLRYDRRDVAEQKRILTRAFEGDGWRIPRLLADVGTAPDFYFDSVSQVHVDTWSRRRAVLLGDAGYCASPMSGIGTSLALVGAYVLAGELAEAGGDHRLAYPRYEHQMREFVTRAQKFARSAGGGGLMPASRAQLWIRNQSIRLLPYLPKSVMSRGMEKVAHAVTLKDYGNGHAA</sequence>
<keyword evidence="3" id="KW-1185">Reference proteome</keyword>
<evidence type="ECO:0000313" key="3">
    <source>
        <dbReference type="Proteomes" id="UP000184501"/>
    </source>
</evidence>
<dbReference type="RefSeq" id="WP_073484494.1">
    <property type="nucleotide sequence ID" value="NZ_FQVN01000005.1"/>
</dbReference>
<dbReference type="PRINTS" id="PR00420">
    <property type="entry name" value="RNGMNOXGNASE"/>
</dbReference>
<dbReference type="STRING" id="2017.SAMN05444320_105361"/>
<dbReference type="EMBL" id="FQVN01000005">
    <property type="protein sequence ID" value="SHF88891.1"/>
    <property type="molecule type" value="Genomic_DNA"/>
</dbReference>
<evidence type="ECO:0000313" key="2">
    <source>
        <dbReference type="EMBL" id="SHF88891.1"/>
    </source>
</evidence>
<name>A0A1M5FCV4_STRHI</name>
<dbReference type="AlphaFoldDB" id="A0A1M5FCV4"/>
<accession>A0A1M5FCV4</accession>
<dbReference type="Gene3D" id="3.50.50.60">
    <property type="entry name" value="FAD/NAD(P)-binding domain"/>
    <property type="match status" value="1"/>
</dbReference>
<dbReference type="SUPFAM" id="SSF51905">
    <property type="entry name" value="FAD/NAD(P)-binding domain"/>
    <property type="match status" value="1"/>
</dbReference>
<dbReference type="PANTHER" id="PTHR46865">
    <property type="entry name" value="OXIDOREDUCTASE-RELATED"/>
    <property type="match status" value="1"/>
</dbReference>
<dbReference type="InterPro" id="IPR036188">
    <property type="entry name" value="FAD/NAD-bd_sf"/>
</dbReference>
<dbReference type="Gene3D" id="3.30.9.10">
    <property type="entry name" value="D-Amino Acid Oxidase, subunit A, domain 2"/>
    <property type="match status" value="1"/>
</dbReference>
<dbReference type="GO" id="GO:0071949">
    <property type="term" value="F:FAD binding"/>
    <property type="evidence" value="ECO:0007669"/>
    <property type="project" value="InterPro"/>
</dbReference>
<reference evidence="2 3" key="1">
    <citation type="submission" date="2016-11" db="EMBL/GenBank/DDBJ databases">
        <authorList>
            <person name="Jaros S."/>
            <person name="Januszkiewicz K."/>
            <person name="Wedrychowicz H."/>
        </authorList>
    </citation>
    <scope>NUCLEOTIDE SEQUENCE [LARGE SCALE GENOMIC DNA]</scope>
    <source>
        <strain evidence="2 3">DSM 44523</strain>
    </source>
</reference>
<dbReference type="Pfam" id="PF01494">
    <property type="entry name" value="FAD_binding_3"/>
    <property type="match status" value="1"/>
</dbReference>
<gene>
    <name evidence="2" type="ORF">SAMN05444320_105361</name>
</gene>
<dbReference type="InterPro" id="IPR002938">
    <property type="entry name" value="FAD-bd"/>
</dbReference>
<evidence type="ECO:0000259" key="1">
    <source>
        <dbReference type="Pfam" id="PF01494"/>
    </source>
</evidence>
<dbReference type="Proteomes" id="UP000184501">
    <property type="component" value="Unassembled WGS sequence"/>
</dbReference>
<protein>
    <submittedName>
        <fullName evidence="2">2-polyprenyl-6-methoxyphenol hydroxylase</fullName>
    </submittedName>
</protein>
<dbReference type="InterPro" id="IPR051704">
    <property type="entry name" value="FAD_aromatic-hydroxylase"/>
</dbReference>
<feature type="domain" description="FAD-binding" evidence="1">
    <location>
        <begin position="6"/>
        <end position="348"/>
    </location>
</feature>
<dbReference type="PANTHER" id="PTHR46865:SF2">
    <property type="entry name" value="MONOOXYGENASE"/>
    <property type="match status" value="1"/>
</dbReference>
<proteinExistence type="predicted"/>
<organism evidence="2 3">
    <name type="scientific">Streptoalloteichus hindustanus</name>
    <dbReference type="NCBI Taxonomy" id="2017"/>
    <lineage>
        <taxon>Bacteria</taxon>
        <taxon>Bacillati</taxon>
        <taxon>Actinomycetota</taxon>
        <taxon>Actinomycetes</taxon>
        <taxon>Pseudonocardiales</taxon>
        <taxon>Pseudonocardiaceae</taxon>
        <taxon>Streptoalloteichus</taxon>
    </lineage>
</organism>